<feature type="domain" description="Glycosyl transferase family 1" evidence="3">
    <location>
        <begin position="152"/>
        <end position="317"/>
    </location>
</feature>
<name>A0A1T1GQK9_9GAMM</name>
<dbReference type="GO" id="GO:1901135">
    <property type="term" value="P:carbohydrate derivative metabolic process"/>
    <property type="evidence" value="ECO:0007669"/>
    <property type="project" value="UniProtKB-ARBA"/>
</dbReference>
<evidence type="ECO:0000256" key="1">
    <source>
        <dbReference type="ARBA" id="ARBA00022676"/>
    </source>
</evidence>
<dbReference type="SUPFAM" id="SSF53756">
    <property type="entry name" value="UDP-Glycosyltransferase/glycogen phosphorylase"/>
    <property type="match status" value="1"/>
</dbReference>
<proteinExistence type="predicted"/>
<comment type="caution">
    <text evidence="4">The sequence shown here is derived from an EMBL/GenBank/DDBJ whole genome shotgun (WGS) entry which is preliminary data.</text>
</comment>
<keyword evidence="5" id="KW-1185">Reference proteome</keyword>
<evidence type="ECO:0000313" key="5">
    <source>
        <dbReference type="Proteomes" id="UP000191160"/>
    </source>
</evidence>
<keyword evidence="1" id="KW-0328">Glycosyltransferase</keyword>
<dbReference type="Pfam" id="PF00534">
    <property type="entry name" value="Glycos_transf_1"/>
    <property type="match status" value="1"/>
</dbReference>
<gene>
    <name evidence="4" type="ORF">B1202_15740</name>
</gene>
<accession>A0A1T1GQK9</accession>
<dbReference type="PANTHER" id="PTHR12526">
    <property type="entry name" value="GLYCOSYLTRANSFERASE"/>
    <property type="match status" value="1"/>
</dbReference>
<dbReference type="GO" id="GO:0016757">
    <property type="term" value="F:glycosyltransferase activity"/>
    <property type="evidence" value="ECO:0007669"/>
    <property type="project" value="UniProtKB-KW"/>
</dbReference>
<dbReference type="InterPro" id="IPR001296">
    <property type="entry name" value="Glyco_trans_1"/>
</dbReference>
<reference evidence="4 5" key="1">
    <citation type="submission" date="2017-02" db="EMBL/GenBank/DDBJ databases">
        <title>Acinetobacter sp. ANC 4945, whole genome shotgun sequencing project.</title>
        <authorList>
            <person name="Radolfova-Krizova L."/>
            <person name="Al Atrouni A."/>
            <person name="Nemec A."/>
        </authorList>
    </citation>
    <scope>NUCLEOTIDE SEQUENCE [LARGE SCALE GENOMIC DNA]</scope>
    <source>
        <strain evidence="4 5">ANC 4945</strain>
    </source>
</reference>
<dbReference type="EMBL" id="MVKX01000012">
    <property type="protein sequence ID" value="OOV79846.1"/>
    <property type="molecule type" value="Genomic_DNA"/>
</dbReference>
<evidence type="ECO:0000256" key="2">
    <source>
        <dbReference type="ARBA" id="ARBA00022679"/>
    </source>
</evidence>
<sequence>MILVIGYFGKMNNQIDGQTIRTNSIYNLIKERSDSEVIFFDTQSFKNNKLSILKMIFLICKSKVIFDIAAHGNLKYLFPLIFILCFFLKKKLNYVAVGGWLFDFIENMPIHKKLLMKTQNVFVQTENLCIKLKENNFTNVRLLNNFRLTNFQRKIVRNNRINKIVFMARIHEMKGVDVIFQLGHKLIEMGYTNIVIDLYGPIHHEYEKSFLKNLKNSSINYGGIVDPLNVYDVLENYDLMVFPTKYFTEGFPGSILDAYISGIPVIASDWMNAHEFIVDKCTGYIVEFNNPAAFIEKVIWLIENPDNLLLLDANIIQKSKQYSSDSAWSTLIENKAL</sequence>
<dbReference type="AlphaFoldDB" id="A0A1T1GQK9"/>
<evidence type="ECO:0000313" key="4">
    <source>
        <dbReference type="EMBL" id="OOV79846.1"/>
    </source>
</evidence>
<dbReference type="Proteomes" id="UP000191160">
    <property type="component" value="Unassembled WGS sequence"/>
</dbReference>
<dbReference type="PANTHER" id="PTHR12526:SF629">
    <property type="entry name" value="TEICHURONIC ACID BIOSYNTHESIS GLYCOSYLTRANSFERASE TUAH-RELATED"/>
    <property type="match status" value="1"/>
</dbReference>
<protein>
    <recommendedName>
        <fullName evidence="3">Glycosyl transferase family 1 domain-containing protein</fullName>
    </recommendedName>
</protein>
<evidence type="ECO:0000259" key="3">
    <source>
        <dbReference type="Pfam" id="PF00534"/>
    </source>
</evidence>
<keyword evidence="2" id="KW-0808">Transferase</keyword>
<dbReference type="Gene3D" id="3.40.50.2000">
    <property type="entry name" value="Glycogen Phosphorylase B"/>
    <property type="match status" value="1"/>
</dbReference>
<organism evidence="4 5">
    <name type="scientific">Acinetobacter amyesii</name>
    <dbReference type="NCBI Taxonomy" id="2942470"/>
    <lineage>
        <taxon>Bacteria</taxon>
        <taxon>Pseudomonadati</taxon>
        <taxon>Pseudomonadota</taxon>
        <taxon>Gammaproteobacteria</taxon>
        <taxon>Moraxellales</taxon>
        <taxon>Moraxellaceae</taxon>
        <taxon>Acinetobacter</taxon>
    </lineage>
</organism>